<dbReference type="RefSeq" id="WP_183123016.1">
    <property type="nucleotide sequence ID" value="NZ_JACJHR010000004.1"/>
</dbReference>
<gene>
    <name evidence="1" type="ORF">H5411_04575</name>
</gene>
<evidence type="ECO:0000313" key="2">
    <source>
        <dbReference type="Proteomes" id="UP000550260"/>
    </source>
</evidence>
<dbReference type="Proteomes" id="UP000550260">
    <property type="component" value="Unassembled WGS sequence"/>
</dbReference>
<sequence>MGIKRIVALSTTAGAVGFAGIFGTAGLASTAEQGPTSYAYLAGLDGLVAVHLHAPVGSAASPVAPATDSDATASESEVLGASEFKLGLADGSLEKLKATTTADPAAGRSAAQISGAGVKVTLKLTLRQVVNLVDAHVVNSDFPKLMDRLDVISDLPVVTATLYVTGLNESCQAGPAGATAGGSLAEGRFEADLPFGAKIDQSVDVKRFEGSGYDFGRGLTLSTKLVQKLPDGGVSFDAVSVGTGDQKVNLGHVECHPGAAEANAG</sequence>
<accession>A0A8E1VUA1</accession>
<protein>
    <submittedName>
        <fullName evidence="1">Uncharacterized protein</fullName>
    </submittedName>
</protein>
<comment type="caution">
    <text evidence="1">The sequence shown here is derived from an EMBL/GenBank/DDBJ whole genome shotgun (WGS) entry which is preliminary data.</text>
</comment>
<reference evidence="1 2" key="1">
    <citation type="submission" date="2020-08" db="EMBL/GenBank/DDBJ databases">
        <title>Amycolatopsis echigonensis JCM 21831.</title>
        <authorList>
            <person name="Tedsree N."/>
            <person name="Kuncharoen N."/>
            <person name="Likhitwitayawuid K."/>
            <person name="Tanasupawat S."/>
        </authorList>
    </citation>
    <scope>NUCLEOTIDE SEQUENCE [LARGE SCALE GENOMIC DNA]</scope>
    <source>
        <strain evidence="1 2">JCM 21831</strain>
    </source>
</reference>
<dbReference type="AlphaFoldDB" id="A0A8E1VUA1"/>
<proteinExistence type="predicted"/>
<organism evidence="1 2">
    <name type="scientific">Amycolatopsis echigonensis</name>
    <dbReference type="NCBI Taxonomy" id="2576905"/>
    <lineage>
        <taxon>Bacteria</taxon>
        <taxon>Bacillati</taxon>
        <taxon>Actinomycetota</taxon>
        <taxon>Actinomycetes</taxon>
        <taxon>Pseudonocardiales</taxon>
        <taxon>Pseudonocardiaceae</taxon>
        <taxon>Amycolatopsis</taxon>
    </lineage>
</organism>
<evidence type="ECO:0000313" key="1">
    <source>
        <dbReference type="EMBL" id="MBB2498410.1"/>
    </source>
</evidence>
<dbReference type="EMBL" id="JACJHR010000004">
    <property type="protein sequence ID" value="MBB2498410.1"/>
    <property type="molecule type" value="Genomic_DNA"/>
</dbReference>
<name>A0A8E1VUA1_9PSEU</name>